<feature type="domain" description="RecX first three-helical" evidence="7">
    <location>
        <begin position="10"/>
        <end position="46"/>
    </location>
</feature>
<comment type="similarity">
    <text evidence="2 5">Belongs to the RecX family.</text>
</comment>
<evidence type="ECO:0000313" key="9">
    <source>
        <dbReference type="Proteomes" id="UP000637513"/>
    </source>
</evidence>
<evidence type="ECO:0000259" key="7">
    <source>
        <dbReference type="Pfam" id="PF21982"/>
    </source>
</evidence>
<dbReference type="Proteomes" id="UP000637513">
    <property type="component" value="Unassembled WGS sequence"/>
</dbReference>
<dbReference type="RefSeq" id="WP_249302297.1">
    <property type="nucleotide sequence ID" value="NZ_JACRSW010000001.1"/>
</dbReference>
<dbReference type="PANTHER" id="PTHR33602">
    <property type="entry name" value="REGULATORY PROTEIN RECX FAMILY PROTEIN"/>
    <property type="match status" value="1"/>
</dbReference>
<dbReference type="InterPro" id="IPR053924">
    <property type="entry name" value="RecX_HTH_2nd"/>
</dbReference>
<sequence>MEEKFNLGRKKAMAILLHNDRTEWELRDKLQQHGFEEEVIEDAIAYVESFHYIDDRRYAMRFAEIYKESRSIQRIRLDLQKRHVDDLLIEEALENIDWDDSMALRKEIRKLTKGQRDFFDRMSYQEKQKYIARLYRKGFRTDSIFRELESYRNGNT</sequence>
<evidence type="ECO:0000256" key="3">
    <source>
        <dbReference type="ARBA" id="ARBA00018111"/>
    </source>
</evidence>
<dbReference type="InterPro" id="IPR053926">
    <property type="entry name" value="RecX_HTH_1st"/>
</dbReference>
<accession>A0ABR7MR51</accession>
<evidence type="ECO:0000313" key="8">
    <source>
        <dbReference type="EMBL" id="MBC8556277.1"/>
    </source>
</evidence>
<dbReference type="InterPro" id="IPR036388">
    <property type="entry name" value="WH-like_DNA-bd_sf"/>
</dbReference>
<dbReference type="Pfam" id="PF02631">
    <property type="entry name" value="RecX_HTH2"/>
    <property type="match status" value="1"/>
</dbReference>
<dbReference type="EMBL" id="JACRSW010000001">
    <property type="protein sequence ID" value="MBC8556277.1"/>
    <property type="molecule type" value="Genomic_DNA"/>
</dbReference>
<comment type="function">
    <text evidence="5">Modulates RecA activity.</text>
</comment>
<keyword evidence="4 5" id="KW-0963">Cytoplasm</keyword>
<keyword evidence="9" id="KW-1185">Reference proteome</keyword>
<evidence type="ECO:0000259" key="6">
    <source>
        <dbReference type="Pfam" id="PF02631"/>
    </source>
</evidence>
<gene>
    <name evidence="5" type="primary">recX</name>
    <name evidence="8" type="ORF">H8700_00875</name>
</gene>
<dbReference type="HAMAP" id="MF_01114">
    <property type="entry name" value="RecX"/>
    <property type="match status" value="1"/>
</dbReference>
<evidence type="ECO:0000256" key="5">
    <source>
        <dbReference type="HAMAP-Rule" id="MF_01114"/>
    </source>
</evidence>
<name>A0ABR7MR51_9FIRM</name>
<feature type="domain" description="RecX second three-helical" evidence="6">
    <location>
        <begin position="54"/>
        <end position="93"/>
    </location>
</feature>
<evidence type="ECO:0000256" key="1">
    <source>
        <dbReference type="ARBA" id="ARBA00004496"/>
    </source>
</evidence>
<reference evidence="8 9" key="1">
    <citation type="submission" date="2020-08" db="EMBL/GenBank/DDBJ databases">
        <title>Genome public.</title>
        <authorList>
            <person name="Liu C."/>
            <person name="Sun Q."/>
        </authorList>
    </citation>
    <scope>NUCLEOTIDE SEQUENCE [LARGE SCALE GENOMIC DNA]</scope>
    <source>
        <strain evidence="8 9">BX3</strain>
    </source>
</reference>
<comment type="subcellular location">
    <subcellularLocation>
        <location evidence="1 5">Cytoplasm</location>
    </subcellularLocation>
</comment>
<proteinExistence type="inferred from homology"/>
<evidence type="ECO:0000256" key="2">
    <source>
        <dbReference type="ARBA" id="ARBA00009695"/>
    </source>
</evidence>
<dbReference type="InterPro" id="IPR003783">
    <property type="entry name" value="Regulatory_RecX"/>
</dbReference>
<organism evidence="8 9">
    <name type="scientific">Jutongia hominis</name>
    <dbReference type="NCBI Taxonomy" id="2763664"/>
    <lineage>
        <taxon>Bacteria</taxon>
        <taxon>Bacillati</taxon>
        <taxon>Bacillota</taxon>
        <taxon>Clostridia</taxon>
        <taxon>Lachnospirales</taxon>
        <taxon>Lachnospiraceae</taxon>
        <taxon>Jutongia</taxon>
    </lineage>
</organism>
<dbReference type="PANTHER" id="PTHR33602:SF1">
    <property type="entry name" value="REGULATORY PROTEIN RECX FAMILY PROTEIN"/>
    <property type="match status" value="1"/>
</dbReference>
<protein>
    <recommendedName>
        <fullName evidence="3 5">Regulatory protein RecX</fullName>
    </recommendedName>
</protein>
<dbReference type="Gene3D" id="1.10.10.10">
    <property type="entry name" value="Winged helix-like DNA-binding domain superfamily/Winged helix DNA-binding domain"/>
    <property type="match status" value="2"/>
</dbReference>
<evidence type="ECO:0000256" key="4">
    <source>
        <dbReference type="ARBA" id="ARBA00022490"/>
    </source>
</evidence>
<comment type="caution">
    <text evidence="8">The sequence shown here is derived from an EMBL/GenBank/DDBJ whole genome shotgun (WGS) entry which is preliminary data.</text>
</comment>
<dbReference type="Pfam" id="PF21982">
    <property type="entry name" value="RecX_HTH1"/>
    <property type="match status" value="1"/>
</dbReference>